<dbReference type="GO" id="GO:0043041">
    <property type="term" value="P:amino acid activation for nonribosomal peptide biosynthetic process"/>
    <property type="evidence" value="ECO:0007669"/>
    <property type="project" value="TreeGrafter"/>
</dbReference>
<proteinExistence type="predicted"/>
<feature type="domain" description="Carrier" evidence="4">
    <location>
        <begin position="1"/>
        <end position="70"/>
    </location>
</feature>
<feature type="non-terminal residue" evidence="5">
    <location>
        <position position="1"/>
    </location>
</feature>
<dbReference type="AlphaFoldDB" id="A0A1I4X9W4"/>
<dbReference type="Gene3D" id="1.10.1200.10">
    <property type="entry name" value="ACP-like"/>
    <property type="match status" value="1"/>
</dbReference>
<keyword evidence="3" id="KW-0597">Phosphoprotein</keyword>
<comment type="cofactor">
    <cofactor evidence="1">
        <name>pantetheine 4'-phosphate</name>
        <dbReference type="ChEBI" id="CHEBI:47942"/>
    </cofactor>
</comment>
<dbReference type="PROSITE" id="PS00012">
    <property type="entry name" value="PHOSPHOPANTETHEINE"/>
    <property type="match status" value="1"/>
</dbReference>
<dbReference type="RefSeq" id="WP_143088804.1">
    <property type="nucleotide sequence ID" value="NZ_FOVC01000004.1"/>
</dbReference>
<evidence type="ECO:0000256" key="2">
    <source>
        <dbReference type="ARBA" id="ARBA00022450"/>
    </source>
</evidence>
<dbReference type="PANTHER" id="PTHR45527">
    <property type="entry name" value="NONRIBOSOMAL PEPTIDE SYNTHETASE"/>
    <property type="match status" value="1"/>
</dbReference>
<sequence>TETALAAVWCELLGLTQVGRHDNFFELGGHSLMAVKLLTQMAKAGLETTLATLFTNPILCQLASALTKPGDLTTSLLEENPVPLKISGNESPLFLLHEPSGDPLVYSALAEKLTINRPVYALQALGLHTIDSAPETLEELASGHLKAICSVQPVGPYYLAGWSLGGIIGYEIACQLVMRGEKVAYLGMIDSFNPALIKSDHSGTSSELSIRDDIIFSFIHRFVPNNQKHILEEVCRPIDIEKLFDLCLRYKWLPSNFSFDDLLLRLDTALYIRRLGLNYVPRQSEVNVDLYIASDKNDADLWRGWRPLINKGSSIHLIGGTHNSIMQMPLLKKLAKQISCELSPRKNYHPLVTLRDGMTDATPMFCIPGAGASAISFLEFANTDLYKGAIYAFQAPSLDDSDIKPYKTIEETASDYIEAMIKHCPYGPYRIVGHSFGGWVAFEMALQLQALGEPVSDLVILDSRAPGVRNEDSTLFDRTDTIIKLIKIYNLMPGCNLPVDEGMLIASDKGEQVNVLYKALIHCGIFTEKTSLSSLERILDVMQENMNTRYLPSSSYNGKMLLINAIDSDVRQREENEKNWKKYAKKIEVIHTDGNHMSMLKTPQVIKLIEILHNAYSKSVTG</sequence>
<gene>
    <name evidence="5" type="ORF">SAMN05216516_1041</name>
</gene>
<evidence type="ECO:0000313" key="5">
    <source>
        <dbReference type="EMBL" id="SFN22731.1"/>
    </source>
</evidence>
<dbReference type="PROSITE" id="PS50075">
    <property type="entry name" value="CARRIER"/>
    <property type="match status" value="1"/>
</dbReference>
<evidence type="ECO:0000313" key="6">
    <source>
        <dbReference type="Proteomes" id="UP000242222"/>
    </source>
</evidence>
<dbReference type="Proteomes" id="UP000242222">
    <property type="component" value="Unassembled WGS sequence"/>
</dbReference>
<organism evidence="5 6">
    <name type="scientific">Izhakiella capsodis</name>
    <dbReference type="NCBI Taxonomy" id="1367852"/>
    <lineage>
        <taxon>Bacteria</taxon>
        <taxon>Pseudomonadati</taxon>
        <taxon>Pseudomonadota</taxon>
        <taxon>Gammaproteobacteria</taxon>
        <taxon>Enterobacterales</taxon>
        <taxon>Erwiniaceae</taxon>
        <taxon>Izhakiella</taxon>
    </lineage>
</organism>
<reference evidence="6" key="1">
    <citation type="submission" date="2016-10" db="EMBL/GenBank/DDBJ databases">
        <authorList>
            <person name="Varghese N."/>
            <person name="Submissions S."/>
        </authorList>
    </citation>
    <scope>NUCLEOTIDE SEQUENCE [LARGE SCALE GENOMIC DNA]</scope>
    <source>
        <strain evidence="6">N6PO6</strain>
    </source>
</reference>
<dbReference type="InterPro" id="IPR009081">
    <property type="entry name" value="PP-bd_ACP"/>
</dbReference>
<accession>A0A1I4X9W4</accession>
<keyword evidence="6" id="KW-1185">Reference proteome</keyword>
<dbReference type="PANTHER" id="PTHR45527:SF1">
    <property type="entry name" value="FATTY ACID SYNTHASE"/>
    <property type="match status" value="1"/>
</dbReference>
<dbReference type="InterPro" id="IPR006162">
    <property type="entry name" value="Ppantetheine_attach_site"/>
</dbReference>
<dbReference type="GO" id="GO:0044550">
    <property type="term" value="P:secondary metabolite biosynthetic process"/>
    <property type="evidence" value="ECO:0007669"/>
    <property type="project" value="TreeGrafter"/>
</dbReference>
<dbReference type="Pfam" id="PF00975">
    <property type="entry name" value="Thioesterase"/>
    <property type="match status" value="2"/>
</dbReference>
<protein>
    <submittedName>
        <fullName evidence="5">Thioesterase domain-containing protein</fullName>
    </submittedName>
</protein>
<keyword evidence="2" id="KW-0596">Phosphopantetheine</keyword>
<dbReference type="InterPro" id="IPR001031">
    <property type="entry name" value="Thioesterase"/>
</dbReference>
<dbReference type="STRING" id="1367852.SAMN05216516_1041"/>
<dbReference type="GO" id="GO:0005737">
    <property type="term" value="C:cytoplasm"/>
    <property type="evidence" value="ECO:0007669"/>
    <property type="project" value="TreeGrafter"/>
</dbReference>
<evidence type="ECO:0000259" key="4">
    <source>
        <dbReference type="PROSITE" id="PS50075"/>
    </source>
</evidence>
<name>A0A1I4X9W4_9GAMM</name>
<dbReference type="Pfam" id="PF00550">
    <property type="entry name" value="PP-binding"/>
    <property type="match status" value="1"/>
</dbReference>
<dbReference type="InterPro" id="IPR036736">
    <property type="entry name" value="ACP-like_sf"/>
</dbReference>
<dbReference type="SUPFAM" id="SSF47336">
    <property type="entry name" value="ACP-like"/>
    <property type="match status" value="1"/>
</dbReference>
<dbReference type="SUPFAM" id="SSF53474">
    <property type="entry name" value="alpha/beta-Hydrolases"/>
    <property type="match status" value="2"/>
</dbReference>
<dbReference type="EMBL" id="FOVC01000004">
    <property type="protein sequence ID" value="SFN22731.1"/>
    <property type="molecule type" value="Genomic_DNA"/>
</dbReference>
<dbReference type="Gene3D" id="3.40.50.1820">
    <property type="entry name" value="alpha/beta hydrolase"/>
    <property type="match status" value="2"/>
</dbReference>
<evidence type="ECO:0000256" key="1">
    <source>
        <dbReference type="ARBA" id="ARBA00001957"/>
    </source>
</evidence>
<evidence type="ECO:0000256" key="3">
    <source>
        <dbReference type="ARBA" id="ARBA00022553"/>
    </source>
</evidence>
<dbReference type="GO" id="GO:0031177">
    <property type="term" value="F:phosphopantetheine binding"/>
    <property type="evidence" value="ECO:0007669"/>
    <property type="project" value="TreeGrafter"/>
</dbReference>
<dbReference type="InterPro" id="IPR029058">
    <property type="entry name" value="AB_hydrolase_fold"/>
</dbReference>
<dbReference type="FunFam" id="1.10.1200.10:FF:000005">
    <property type="entry name" value="Nonribosomal peptide synthetase 1"/>
    <property type="match status" value="1"/>
</dbReference>
<dbReference type="OrthoDB" id="6437095at2"/>